<feature type="chain" id="PRO_5009678629" description="C1q domain-containing protein" evidence="1">
    <location>
        <begin position="20"/>
        <end position="304"/>
    </location>
</feature>
<sequence length="304" mass="32463">MMKKIFFITLILVCTEVWGQMGINTGNPSAALDIVSNGNTLVTKALEVNNSDNSELFKIHNNGNTGINIGTSSPTDLLHIKTDIKHENLPVLSSPYSPLAVDAAGAAKVKPTSTQYFYFKRSSSFGNFSLNNTSVYTNIPFPAGSDVQGNTVGFGFGTDTSGTVNAQSVSNISYLTIPEPGVYLFEMYQTAYCNGLSTTSSNTGQIAINTLFATAGSGSSVYSTNIIFRDYVIARRNASGGIHASSYAYANPQKLVVAYQSTAANEKVALFVNYAGGDSYSTQSCFMNQPNGSDNYGYLIVTKL</sequence>
<evidence type="ECO:0000256" key="1">
    <source>
        <dbReference type="SAM" id="SignalP"/>
    </source>
</evidence>
<organism evidence="2 3">
    <name type="scientific">Chryseobacterium limigenitum</name>
    <dbReference type="NCBI Taxonomy" id="1612149"/>
    <lineage>
        <taxon>Bacteria</taxon>
        <taxon>Pseudomonadati</taxon>
        <taxon>Bacteroidota</taxon>
        <taxon>Flavobacteriia</taxon>
        <taxon>Flavobacteriales</taxon>
        <taxon>Weeksellaceae</taxon>
        <taxon>Chryseobacterium group</taxon>
        <taxon>Chryseobacterium</taxon>
    </lineage>
</organism>
<evidence type="ECO:0008006" key="4">
    <source>
        <dbReference type="Google" id="ProtNLM"/>
    </source>
</evidence>
<gene>
    <name evidence="2" type="ORF">SAMN05216324_103225</name>
</gene>
<evidence type="ECO:0000313" key="3">
    <source>
        <dbReference type="Proteomes" id="UP000182034"/>
    </source>
</evidence>
<accession>A0A1K2IJE0</accession>
<feature type="signal peptide" evidence="1">
    <location>
        <begin position="1"/>
        <end position="19"/>
    </location>
</feature>
<dbReference type="AlphaFoldDB" id="A0A1K2IJE0"/>
<dbReference type="RefSeq" id="WP_139255421.1">
    <property type="nucleotide sequence ID" value="NZ_FPKW01000003.1"/>
</dbReference>
<keyword evidence="1" id="KW-0732">Signal</keyword>
<reference evidence="3" key="1">
    <citation type="submission" date="2016-10" db="EMBL/GenBank/DDBJ databases">
        <authorList>
            <person name="Varghese N."/>
            <person name="Submissions S."/>
        </authorList>
    </citation>
    <scope>NUCLEOTIDE SEQUENCE [LARGE SCALE GENOMIC DNA]</scope>
    <source>
        <strain evidence="3">SUR2</strain>
    </source>
</reference>
<protein>
    <recommendedName>
        <fullName evidence="4">C1q domain-containing protein</fullName>
    </recommendedName>
</protein>
<dbReference type="EMBL" id="FPKW01000003">
    <property type="protein sequence ID" value="SFZ92344.1"/>
    <property type="molecule type" value="Genomic_DNA"/>
</dbReference>
<dbReference type="Proteomes" id="UP000182034">
    <property type="component" value="Unassembled WGS sequence"/>
</dbReference>
<name>A0A1K2IJE0_9FLAO</name>
<keyword evidence="3" id="KW-1185">Reference proteome</keyword>
<dbReference type="STRING" id="1612149.SAMN05216324_103225"/>
<evidence type="ECO:0000313" key="2">
    <source>
        <dbReference type="EMBL" id="SFZ92344.1"/>
    </source>
</evidence>
<proteinExistence type="predicted"/>
<dbReference type="OrthoDB" id="1227422at2"/>